<proteinExistence type="predicted"/>
<dbReference type="InterPro" id="IPR011008">
    <property type="entry name" value="Dimeric_a/b-barrel"/>
</dbReference>
<dbReference type="OrthoDB" id="10011777at2759"/>
<dbReference type="RefSeq" id="XP_001419955.1">
    <property type="nucleotide sequence ID" value="XM_001419918.1"/>
</dbReference>
<gene>
    <name evidence="1" type="ORF">OSTLU_26128</name>
</gene>
<organism evidence="1 2">
    <name type="scientific">Ostreococcus lucimarinus (strain CCE9901)</name>
    <dbReference type="NCBI Taxonomy" id="436017"/>
    <lineage>
        <taxon>Eukaryota</taxon>
        <taxon>Viridiplantae</taxon>
        <taxon>Chlorophyta</taxon>
        <taxon>Mamiellophyceae</taxon>
        <taxon>Mamiellales</taxon>
        <taxon>Bathycoccaceae</taxon>
        <taxon>Ostreococcus</taxon>
    </lineage>
</organism>
<dbReference type="Gramene" id="ABO98248">
    <property type="protein sequence ID" value="ABO98248"/>
    <property type="gene ID" value="OSTLU_26128"/>
</dbReference>
<dbReference type="Gene3D" id="3.30.70.100">
    <property type="match status" value="1"/>
</dbReference>
<sequence length="71" mass="8002">MHYEIARSQTDPLKYGIFERYASLDAYASTHKSTEAYRTFRPKMQALQDSGELEVSGSSYFELGHGFVSGS</sequence>
<dbReference type="Proteomes" id="UP000001568">
    <property type="component" value="Chromosome 10"/>
</dbReference>
<evidence type="ECO:0000313" key="2">
    <source>
        <dbReference type="Proteomes" id="UP000001568"/>
    </source>
</evidence>
<dbReference type="KEGG" id="olu:OSTLU_26128"/>
<dbReference type="STRING" id="436017.A4S3P5"/>
<dbReference type="AlphaFoldDB" id="A4S3P5"/>
<dbReference type="SUPFAM" id="SSF54909">
    <property type="entry name" value="Dimeric alpha+beta barrel"/>
    <property type="match status" value="1"/>
</dbReference>
<evidence type="ECO:0008006" key="3">
    <source>
        <dbReference type="Google" id="ProtNLM"/>
    </source>
</evidence>
<protein>
    <recommendedName>
        <fullName evidence="3">ABM domain-containing protein</fullName>
    </recommendedName>
</protein>
<accession>A4S3P5</accession>
<name>A4S3P5_OSTLU</name>
<dbReference type="EMBL" id="CP000590">
    <property type="protein sequence ID" value="ABO98248.1"/>
    <property type="molecule type" value="Genomic_DNA"/>
</dbReference>
<keyword evidence="2" id="KW-1185">Reference proteome</keyword>
<dbReference type="GeneID" id="5004085"/>
<reference evidence="1 2" key="1">
    <citation type="journal article" date="2007" name="Proc. Natl. Acad. Sci. U.S.A.">
        <title>The tiny eukaryote Ostreococcus provides genomic insights into the paradox of plankton speciation.</title>
        <authorList>
            <person name="Palenik B."/>
            <person name="Grimwood J."/>
            <person name="Aerts A."/>
            <person name="Rouze P."/>
            <person name="Salamov A."/>
            <person name="Putnam N."/>
            <person name="Dupont C."/>
            <person name="Jorgensen R."/>
            <person name="Derelle E."/>
            <person name="Rombauts S."/>
            <person name="Zhou K."/>
            <person name="Otillar R."/>
            <person name="Merchant S.S."/>
            <person name="Podell S."/>
            <person name="Gaasterland T."/>
            <person name="Napoli C."/>
            <person name="Gendler K."/>
            <person name="Manuell A."/>
            <person name="Tai V."/>
            <person name="Vallon O."/>
            <person name="Piganeau G."/>
            <person name="Jancek S."/>
            <person name="Heijde M."/>
            <person name="Jabbari K."/>
            <person name="Bowler C."/>
            <person name="Lohr M."/>
            <person name="Robbens S."/>
            <person name="Werner G."/>
            <person name="Dubchak I."/>
            <person name="Pazour G.J."/>
            <person name="Ren Q."/>
            <person name="Paulsen I."/>
            <person name="Delwiche C."/>
            <person name="Schmutz J."/>
            <person name="Rokhsar D."/>
            <person name="Van de Peer Y."/>
            <person name="Moreau H."/>
            <person name="Grigoriev I.V."/>
        </authorList>
    </citation>
    <scope>NUCLEOTIDE SEQUENCE [LARGE SCALE GENOMIC DNA]</scope>
    <source>
        <strain evidence="1 2">CCE9901</strain>
    </source>
</reference>
<evidence type="ECO:0000313" key="1">
    <source>
        <dbReference type="EMBL" id="ABO98248.1"/>
    </source>
</evidence>
<dbReference type="HOGENOM" id="CLU_2744566_0_0_1"/>